<dbReference type="Pfam" id="PF01321">
    <property type="entry name" value="Creatinase_N"/>
    <property type="match status" value="1"/>
</dbReference>
<dbReference type="CDD" id="cd01066">
    <property type="entry name" value="APP_MetAP"/>
    <property type="match status" value="1"/>
</dbReference>
<dbReference type="Proteomes" id="UP001279642">
    <property type="component" value="Unassembled WGS sequence"/>
</dbReference>
<dbReference type="InterPro" id="IPR000994">
    <property type="entry name" value="Pept_M24"/>
</dbReference>
<dbReference type="RefSeq" id="WP_320509250.1">
    <property type="nucleotide sequence ID" value="NZ_JAXCLW010000004.1"/>
</dbReference>
<dbReference type="InterPro" id="IPR036005">
    <property type="entry name" value="Creatinase/aminopeptidase-like"/>
</dbReference>
<feature type="domain" description="Creatinase N-terminal" evidence="2">
    <location>
        <begin position="18"/>
        <end position="165"/>
    </location>
</feature>
<dbReference type="SUPFAM" id="SSF55920">
    <property type="entry name" value="Creatinase/aminopeptidase"/>
    <property type="match status" value="1"/>
</dbReference>
<accession>A0ABU5EDN7</accession>
<keyword evidence="4" id="KW-1185">Reference proteome</keyword>
<organism evidence="3 4">
    <name type="scientific">Dongia soli</name>
    <dbReference type="NCBI Taxonomy" id="600628"/>
    <lineage>
        <taxon>Bacteria</taxon>
        <taxon>Pseudomonadati</taxon>
        <taxon>Pseudomonadota</taxon>
        <taxon>Alphaproteobacteria</taxon>
        <taxon>Rhodospirillales</taxon>
        <taxon>Dongiaceae</taxon>
        <taxon>Dongia</taxon>
    </lineage>
</organism>
<evidence type="ECO:0000313" key="3">
    <source>
        <dbReference type="EMBL" id="MDY0884179.1"/>
    </source>
</evidence>
<reference evidence="3 4" key="1">
    <citation type="journal article" date="2016" name="Antonie Van Leeuwenhoek">
        <title>Dongia soli sp. nov., isolated from soil from Dokdo, Korea.</title>
        <authorList>
            <person name="Kim D.U."/>
            <person name="Lee H."/>
            <person name="Kim H."/>
            <person name="Kim S.G."/>
            <person name="Ka J.O."/>
        </authorList>
    </citation>
    <scope>NUCLEOTIDE SEQUENCE [LARGE SCALE GENOMIC DNA]</scope>
    <source>
        <strain evidence="3 4">D78</strain>
    </source>
</reference>
<name>A0ABU5EDN7_9PROT</name>
<evidence type="ECO:0000259" key="2">
    <source>
        <dbReference type="Pfam" id="PF01321"/>
    </source>
</evidence>
<evidence type="ECO:0000259" key="1">
    <source>
        <dbReference type="Pfam" id="PF00557"/>
    </source>
</evidence>
<dbReference type="Pfam" id="PF00557">
    <property type="entry name" value="Peptidase_M24"/>
    <property type="match status" value="1"/>
</dbReference>
<evidence type="ECO:0000313" key="4">
    <source>
        <dbReference type="Proteomes" id="UP001279642"/>
    </source>
</evidence>
<dbReference type="SUPFAM" id="SSF53092">
    <property type="entry name" value="Creatinase/prolidase N-terminal domain"/>
    <property type="match status" value="1"/>
</dbReference>
<dbReference type="InterPro" id="IPR050659">
    <property type="entry name" value="Peptidase_M24B"/>
</dbReference>
<dbReference type="PANTHER" id="PTHR46112:SF2">
    <property type="entry name" value="XAA-PRO AMINOPEPTIDASE P-RELATED"/>
    <property type="match status" value="1"/>
</dbReference>
<dbReference type="Gene3D" id="3.90.230.10">
    <property type="entry name" value="Creatinase/methionine aminopeptidase superfamily"/>
    <property type="match status" value="1"/>
</dbReference>
<comment type="caution">
    <text evidence="3">The sequence shown here is derived from an EMBL/GenBank/DDBJ whole genome shotgun (WGS) entry which is preliminary data.</text>
</comment>
<dbReference type="InterPro" id="IPR000587">
    <property type="entry name" value="Creatinase_N"/>
</dbReference>
<dbReference type="InterPro" id="IPR029149">
    <property type="entry name" value="Creatin/AminoP/Spt16_N"/>
</dbReference>
<feature type="domain" description="Peptidase M24" evidence="1">
    <location>
        <begin position="174"/>
        <end position="381"/>
    </location>
</feature>
<dbReference type="Gene3D" id="3.40.350.10">
    <property type="entry name" value="Creatinase/prolidase N-terminal domain"/>
    <property type="match status" value="1"/>
</dbReference>
<dbReference type="PANTHER" id="PTHR46112">
    <property type="entry name" value="AMINOPEPTIDASE"/>
    <property type="match status" value="1"/>
</dbReference>
<proteinExistence type="predicted"/>
<sequence>MSVFHKSAVDRPKLRAYRLERIRQQLRRRDYAGILLMDPINIRYATDVANMQVWVLHNKTRYVFIATDGPVILFDYAVATHLSQDVEVIDETRPAIGHTYFSNGLRQREKIDNWALEITDLVQRHGGRNKRLAIDKLDPQASFALARLGVEITDGEEAMEHARAIKSDEEIVAIRESIAACEAGIAAMYWAMQPGMTENELWAYLHKANIERGGEWIECRLLASGARTNPWFQECSDKVIEKGDMVSFDTDLIGPNGYCADISRSWICGAKASDEQHRLYQTALDNLHHNLALVKAGLSFREFTEKSFHLSAEFVDRRYSCIMHGVGLCDEYPFAVYREDYAKHGFDAPFEAGQTVCIEALIGATGGKECVKLEQQILVTETGYELLSTCPLGLLPDY</sequence>
<gene>
    <name evidence="3" type="ORF">SMD27_15135</name>
</gene>
<dbReference type="EMBL" id="JAXCLW010000004">
    <property type="protein sequence ID" value="MDY0884179.1"/>
    <property type="molecule type" value="Genomic_DNA"/>
</dbReference>
<protein>
    <submittedName>
        <fullName evidence="3">Xaa-Pro peptidase family protein</fullName>
    </submittedName>
</protein>